<name>A0A075G834_9EURY</name>
<evidence type="ECO:0000259" key="2">
    <source>
        <dbReference type="Pfam" id="PF09834"/>
    </source>
</evidence>
<organism evidence="3">
    <name type="scientific">uncultured marine group II/III euryarchaeote KM3_110_E06</name>
    <dbReference type="NCBI Taxonomy" id="1457852"/>
    <lineage>
        <taxon>Archaea</taxon>
        <taxon>Methanobacteriati</taxon>
        <taxon>Methanobacteriota</taxon>
        <taxon>environmental samples</taxon>
    </lineage>
</organism>
<dbReference type="Pfam" id="PF09834">
    <property type="entry name" value="DUF2061"/>
    <property type="match status" value="1"/>
</dbReference>
<evidence type="ECO:0000313" key="3">
    <source>
        <dbReference type="EMBL" id="AIE99514.1"/>
    </source>
</evidence>
<keyword evidence="1" id="KW-0472">Membrane</keyword>
<accession>A0A075G834</accession>
<evidence type="ECO:0000256" key="1">
    <source>
        <dbReference type="SAM" id="Phobius"/>
    </source>
</evidence>
<proteinExistence type="predicted"/>
<dbReference type="EMBL" id="KF900565">
    <property type="protein sequence ID" value="AIE99514.1"/>
    <property type="molecule type" value="Genomic_DNA"/>
</dbReference>
<sequence>MSPYTRKRVLAKTFAWRIIATLTGAAIAAILTGEIETAGWFILLEFPLKMGFYYIHERAWEKVKWGDNTNPVEG</sequence>
<dbReference type="AlphaFoldDB" id="A0A075G834"/>
<feature type="transmembrane region" description="Helical" evidence="1">
    <location>
        <begin position="14"/>
        <end position="32"/>
    </location>
</feature>
<protein>
    <recommendedName>
        <fullName evidence="2">DUF2061 domain-containing protein</fullName>
    </recommendedName>
</protein>
<reference evidence="3" key="1">
    <citation type="journal article" date="2014" name="Genome Biol. Evol.">
        <title>Pangenome evidence for extensive interdomain horizontal transfer affecting lineage core and shell genes in uncultured planktonic thaumarchaeota and euryarchaeota.</title>
        <authorList>
            <person name="Deschamps P."/>
            <person name="Zivanovic Y."/>
            <person name="Moreira D."/>
            <person name="Rodriguez-Valera F."/>
            <person name="Lopez-Garcia P."/>
        </authorList>
    </citation>
    <scope>NUCLEOTIDE SEQUENCE</scope>
</reference>
<dbReference type="InterPro" id="IPR018638">
    <property type="entry name" value="DUF2061_membrane"/>
</dbReference>
<keyword evidence="1" id="KW-0812">Transmembrane</keyword>
<keyword evidence="1" id="KW-1133">Transmembrane helix</keyword>
<feature type="domain" description="DUF2061" evidence="2">
    <location>
        <begin position="10"/>
        <end position="61"/>
    </location>
</feature>